<keyword evidence="1" id="KW-0812">Transmembrane</keyword>
<feature type="transmembrane region" description="Helical" evidence="1">
    <location>
        <begin position="297"/>
        <end position="318"/>
    </location>
</feature>
<feature type="transmembrane region" description="Helical" evidence="1">
    <location>
        <begin position="205"/>
        <end position="230"/>
    </location>
</feature>
<dbReference type="InterPro" id="IPR011701">
    <property type="entry name" value="MFS"/>
</dbReference>
<evidence type="ECO:0000313" key="3">
    <source>
        <dbReference type="WBParaSite" id="nRc.2.0.1.t25660-RA"/>
    </source>
</evidence>
<dbReference type="WBParaSite" id="nRc.2.0.1.t25660-RA">
    <property type="protein sequence ID" value="nRc.2.0.1.t25660-RA"/>
    <property type="gene ID" value="nRc.2.0.1.g25660"/>
</dbReference>
<protein>
    <submittedName>
        <fullName evidence="3">Major facilitator superfamily (MFS) profile domain-containing protein</fullName>
    </submittedName>
</protein>
<feature type="transmembrane region" description="Helical" evidence="1">
    <location>
        <begin position="9"/>
        <end position="30"/>
    </location>
</feature>
<keyword evidence="1" id="KW-1133">Transmembrane helix</keyword>
<dbReference type="OMA" id="ATHINIF"/>
<dbReference type="GO" id="GO:0022857">
    <property type="term" value="F:transmembrane transporter activity"/>
    <property type="evidence" value="ECO:0007669"/>
    <property type="project" value="InterPro"/>
</dbReference>
<evidence type="ECO:0000256" key="1">
    <source>
        <dbReference type="SAM" id="Phobius"/>
    </source>
</evidence>
<dbReference type="GO" id="GO:0005635">
    <property type="term" value="C:nuclear envelope"/>
    <property type="evidence" value="ECO:0007669"/>
    <property type="project" value="TreeGrafter"/>
</dbReference>
<dbReference type="Proteomes" id="UP000887565">
    <property type="component" value="Unplaced"/>
</dbReference>
<proteinExistence type="predicted"/>
<evidence type="ECO:0000313" key="2">
    <source>
        <dbReference type="Proteomes" id="UP000887565"/>
    </source>
</evidence>
<feature type="transmembrane region" description="Helical" evidence="1">
    <location>
        <begin position="42"/>
        <end position="60"/>
    </location>
</feature>
<feature type="transmembrane region" description="Helical" evidence="1">
    <location>
        <begin position="242"/>
        <end position="260"/>
    </location>
</feature>
<reference evidence="3" key="1">
    <citation type="submission" date="2022-11" db="UniProtKB">
        <authorList>
            <consortium name="WormBaseParasite"/>
        </authorList>
    </citation>
    <scope>IDENTIFICATION</scope>
</reference>
<feature type="transmembrane region" description="Helical" evidence="1">
    <location>
        <begin position="128"/>
        <end position="154"/>
    </location>
</feature>
<dbReference type="SUPFAM" id="SSF103473">
    <property type="entry name" value="MFS general substrate transporter"/>
    <property type="match status" value="1"/>
</dbReference>
<dbReference type="InterPro" id="IPR036259">
    <property type="entry name" value="MFS_trans_sf"/>
</dbReference>
<feature type="transmembrane region" description="Helical" evidence="1">
    <location>
        <begin position="72"/>
        <end position="90"/>
    </location>
</feature>
<dbReference type="AlphaFoldDB" id="A0A915JHP9"/>
<accession>A0A915JHP9</accession>
<organism evidence="2 3">
    <name type="scientific">Romanomermis culicivorax</name>
    <name type="common">Nematode worm</name>
    <dbReference type="NCBI Taxonomy" id="13658"/>
    <lineage>
        <taxon>Eukaryota</taxon>
        <taxon>Metazoa</taxon>
        <taxon>Ecdysozoa</taxon>
        <taxon>Nematoda</taxon>
        <taxon>Enoplea</taxon>
        <taxon>Dorylaimia</taxon>
        <taxon>Mermithida</taxon>
        <taxon>Mermithoidea</taxon>
        <taxon>Mermithidae</taxon>
        <taxon>Romanomermis</taxon>
    </lineage>
</organism>
<feature type="transmembrane region" description="Helical" evidence="1">
    <location>
        <begin position="272"/>
        <end position="291"/>
    </location>
</feature>
<name>A0A915JHP9_ROMCU</name>
<sequence length="389" mass="42857">MDNFTAKLCYFFSFIYWSIFAMQMMISPYISEDLTLSPLEFTILQTVFFACQMIGALYYGQLCKFYGLKMSLILAFVSQFLTNFISFLSVGFYSTLAAKIAASLAQVPVGLQTIISSKTEPQNRAQKLGQLGATIGLGFAAGSLFCGVSSTFFGPYKTCLIGGLLSLSLVPVVSKFIDDEPLESTATADSNFWSDYCRLLKNRSILMLSIVRFSAAFGSQLFLSIFGIYVVGKFRTTPLANGALMVYGGVLGMLLGVYLLPHLHKFYSREYVLLAGLLCLALFGLGVVLVGRFFHFYIVWPLLSAGFTLAGSSFDSLATELVEKCDHGNSLSLAWFIESAVRVVTPMLADLTLNLFGFKSFGFIMFLTSCTGIFVARYGKKLIFDEKVQ</sequence>
<dbReference type="Gene3D" id="1.20.1250.20">
    <property type="entry name" value="MFS general substrate transporter like domains"/>
    <property type="match status" value="1"/>
</dbReference>
<feature type="transmembrane region" description="Helical" evidence="1">
    <location>
        <begin position="361"/>
        <end position="379"/>
    </location>
</feature>
<dbReference type="PANTHER" id="PTHR24002">
    <property type="entry name" value="SOLUTE CARRIER FAMILY 22 MEMBER 18"/>
    <property type="match status" value="1"/>
</dbReference>
<dbReference type="Pfam" id="PF07690">
    <property type="entry name" value="MFS_1"/>
    <property type="match status" value="1"/>
</dbReference>
<feature type="transmembrane region" description="Helical" evidence="1">
    <location>
        <begin position="160"/>
        <end position="177"/>
    </location>
</feature>
<keyword evidence="2" id="KW-1185">Reference proteome</keyword>
<keyword evidence="1" id="KW-0472">Membrane</keyword>
<dbReference type="PANTHER" id="PTHR24002:SF3">
    <property type="entry name" value="SOLUTE CARRIER FAMILY 22 MEMBER 18"/>
    <property type="match status" value="1"/>
</dbReference>